<gene>
    <name evidence="5" type="ORF">NDU88_006506</name>
</gene>
<feature type="domain" description="C-type lectin" evidence="4">
    <location>
        <begin position="135"/>
        <end position="244"/>
    </location>
</feature>
<evidence type="ECO:0000259" key="4">
    <source>
        <dbReference type="PROSITE" id="PS50041"/>
    </source>
</evidence>
<keyword evidence="3" id="KW-0812">Transmembrane</keyword>
<dbReference type="InterPro" id="IPR033989">
    <property type="entry name" value="CD209-like_CTLD"/>
</dbReference>
<dbReference type="CDD" id="cd03590">
    <property type="entry name" value="CLECT_DC-SIGN_like"/>
    <property type="match status" value="1"/>
</dbReference>
<dbReference type="InterPro" id="IPR018378">
    <property type="entry name" value="C-type_lectin_CS"/>
</dbReference>
<dbReference type="Gene3D" id="3.10.100.10">
    <property type="entry name" value="Mannose-Binding Protein A, subunit A"/>
    <property type="match status" value="1"/>
</dbReference>
<organism evidence="5 6">
    <name type="scientific">Pleurodeles waltl</name>
    <name type="common">Iberian ribbed newt</name>
    <dbReference type="NCBI Taxonomy" id="8319"/>
    <lineage>
        <taxon>Eukaryota</taxon>
        <taxon>Metazoa</taxon>
        <taxon>Chordata</taxon>
        <taxon>Craniata</taxon>
        <taxon>Vertebrata</taxon>
        <taxon>Euteleostomi</taxon>
        <taxon>Amphibia</taxon>
        <taxon>Batrachia</taxon>
        <taxon>Caudata</taxon>
        <taxon>Salamandroidea</taxon>
        <taxon>Salamandridae</taxon>
        <taxon>Pleurodelinae</taxon>
        <taxon>Pleurodeles</taxon>
    </lineage>
</organism>
<dbReference type="SMART" id="SM00034">
    <property type="entry name" value="CLECT"/>
    <property type="match status" value="1"/>
</dbReference>
<evidence type="ECO:0000313" key="6">
    <source>
        <dbReference type="Proteomes" id="UP001066276"/>
    </source>
</evidence>
<evidence type="ECO:0000256" key="2">
    <source>
        <dbReference type="ARBA" id="ARBA00023157"/>
    </source>
</evidence>
<evidence type="ECO:0000313" key="5">
    <source>
        <dbReference type="EMBL" id="KAJ1101438.1"/>
    </source>
</evidence>
<dbReference type="PROSITE" id="PS50041">
    <property type="entry name" value="C_TYPE_LECTIN_2"/>
    <property type="match status" value="1"/>
</dbReference>
<keyword evidence="3" id="KW-0472">Membrane</keyword>
<name>A0AAV7MDH4_PLEWA</name>
<dbReference type="InterPro" id="IPR016186">
    <property type="entry name" value="C-type_lectin-like/link_sf"/>
</dbReference>
<reference evidence="5" key="1">
    <citation type="journal article" date="2022" name="bioRxiv">
        <title>Sequencing and chromosome-scale assembly of the giantPleurodeles waltlgenome.</title>
        <authorList>
            <person name="Brown T."/>
            <person name="Elewa A."/>
            <person name="Iarovenko S."/>
            <person name="Subramanian E."/>
            <person name="Araus A.J."/>
            <person name="Petzold A."/>
            <person name="Susuki M."/>
            <person name="Suzuki K.-i.T."/>
            <person name="Hayashi T."/>
            <person name="Toyoda A."/>
            <person name="Oliveira C."/>
            <person name="Osipova E."/>
            <person name="Leigh N.D."/>
            <person name="Simon A."/>
            <person name="Yun M.H."/>
        </authorList>
    </citation>
    <scope>NUCLEOTIDE SEQUENCE</scope>
    <source>
        <strain evidence="5">20211129_DDA</strain>
        <tissue evidence="5">Liver</tissue>
    </source>
</reference>
<feature type="transmembrane region" description="Helical" evidence="3">
    <location>
        <begin position="46"/>
        <end position="67"/>
    </location>
</feature>
<dbReference type="SUPFAM" id="SSF56436">
    <property type="entry name" value="C-type lectin-like"/>
    <property type="match status" value="1"/>
</dbReference>
<keyword evidence="2" id="KW-1015">Disulfide bond</keyword>
<comment type="caution">
    <text evidence="5">The sequence shown here is derived from an EMBL/GenBank/DDBJ whole genome shotgun (WGS) entry which is preliminary data.</text>
</comment>
<keyword evidence="3" id="KW-1133">Transmembrane helix</keyword>
<dbReference type="GO" id="GO:0030246">
    <property type="term" value="F:carbohydrate binding"/>
    <property type="evidence" value="ECO:0007669"/>
    <property type="project" value="UniProtKB-KW"/>
</dbReference>
<dbReference type="PROSITE" id="PS00615">
    <property type="entry name" value="C_TYPE_LECTIN_1"/>
    <property type="match status" value="1"/>
</dbReference>
<keyword evidence="1" id="KW-0430">Lectin</keyword>
<sequence length="248" mass="28079">MNHLDLEEPPACTMVAGQQGNPTQTSKVPCMTGCGWECDKRLWRTLLAGCGLILVFAQFIMSVLMLVKSYENSAKLEAAELDYSTMKANVSRDLLKVQSNHNEIKQILESEMATFHASFDSLIMCPVGWKACAVKCYFFSSVQKTWESAKVDCDRRGSHLVAVESQEEQMFLAQNLNGQVHWIGLRYSAQNGTWQWVNGAPLGVRYWRPGEPNNAKEGENCAEMEPTTSWNDDDCSQNHHWICEKRLF</sequence>
<dbReference type="AlphaFoldDB" id="A0AAV7MDH4"/>
<proteinExistence type="predicted"/>
<dbReference type="Proteomes" id="UP001066276">
    <property type="component" value="Chromosome 10"/>
</dbReference>
<evidence type="ECO:0000256" key="1">
    <source>
        <dbReference type="ARBA" id="ARBA00022734"/>
    </source>
</evidence>
<dbReference type="InterPro" id="IPR001304">
    <property type="entry name" value="C-type_lectin-like"/>
</dbReference>
<evidence type="ECO:0000256" key="3">
    <source>
        <dbReference type="SAM" id="Phobius"/>
    </source>
</evidence>
<protein>
    <recommendedName>
        <fullName evidence="4">C-type lectin domain-containing protein</fullName>
    </recommendedName>
</protein>
<keyword evidence="6" id="KW-1185">Reference proteome</keyword>
<dbReference type="EMBL" id="JANPWB010000014">
    <property type="protein sequence ID" value="KAJ1101438.1"/>
    <property type="molecule type" value="Genomic_DNA"/>
</dbReference>
<dbReference type="InterPro" id="IPR016187">
    <property type="entry name" value="CTDL_fold"/>
</dbReference>
<accession>A0AAV7MDH4</accession>
<dbReference type="Pfam" id="PF00059">
    <property type="entry name" value="Lectin_C"/>
    <property type="match status" value="1"/>
</dbReference>
<dbReference type="PANTHER" id="PTHR22803">
    <property type="entry name" value="MANNOSE, PHOSPHOLIPASE, LECTIN RECEPTOR RELATED"/>
    <property type="match status" value="1"/>
</dbReference>
<dbReference type="InterPro" id="IPR050111">
    <property type="entry name" value="C-type_lectin/snaclec_domain"/>
</dbReference>